<dbReference type="PANTHER" id="PTHR22993:SF9">
    <property type="entry name" value="FORMAMIDOPYRIMIDINE-DNA GLYCOSYLASE"/>
    <property type="match status" value="1"/>
</dbReference>
<dbReference type="CDD" id="cd08966">
    <property type="entry name" value="EcFpg-like_N"/>
    <property type="match status" value="1"/>
</dbReference>
<evidence type="ECO:0000256" key="14">
    <source>
        <dbReference type="ARBA" id="ARBA00044632"/>
    </source>
</evidence>
<dbReference type="GO" id="GO:0008270">
    <property type="term" value="F:zinc ion binding"/>
    <property type="evidence" value="ECO:0007669"/>
    <property type="project" value="UniProtKB-UniRule"/>
</dbReference>
<evidence type="ECO:0000256" key="2">
    <source>
        <dbReference type="ARBA" id="ARBA00009409"/>
    </source>
</evidence>
<feature type="domain" description="FPG-type" evidence="16">
    <location>
        <begin position="253"/>
        <end position="287"/>
    </location>
</feature>
<dbReference type="GO" id="GO:0003690">
    <property type="term" value="F:double-stranded DNA binding"/>
    <property type="evidence" value="ECO:0007669"/>
    <property type="project" value="UniProtKB-ARBA"/>
</dbReference>
<evidence type="ECO:0000256" key="15">
    <source>
        <dbReference type="HAMAP-Rule" id="MF_00103"/>
    </source>
</evidence>
<dbReference type="EC" id="4.2.99.18" evidence="15"/>
<protein>
    <recommendedName>
        <fullName evidence="15">Formamidopyrimidine-DNA glycosylase</fullName>
        <shortName evidence="15">Fapy-DNA glycosylase</shortName>
        <ecNumber evidence="15">3.2.2.23</ecNumber>
    </recommendedName>
    <alternativeName>
        <fullName evidence="15">DNA-(apurinic or apyrimidinic site) lyase MutM</fullName>
        <shortName evidence="15">AP lyase MutM</shortName>
        <ecNumber evidence="15">4.2.99.18</ecNumber>
    </alternativeName>
</protein>
<dbReference type="InterPro" id="IPR015887">
    <property type="entry name" value="DNA_glyclase_Znf_dom_DNA_BS"/>
</dbReference>
<dbReference type="AlphaFoldDB" id="A0A1N7J1L1"/>
<dbReference type="EC" id="3.2.2.23" evidence="15"/>
<dbReference type="Gene3D" id="1.10.8.50">
    <property type="match status" value="1"/>
</dbReference>
<comment type="catalytic activity">
    <reaction evidence="1 15">
        <text>Hydrolysis of DNA containing ring-opened 7-methylguanine residues, releasing 2,6-diamino-4-hydroxy-5-(N-methyl)formamidopyrimidine.</text>
        <dbReference type="EC" id="3.2.2.23"/>
    </reaction>
</comment>
<dbReference type="GO" id="GO:0006284">
    <property type="term" value="P:base-excision repair"/>
    <property type="evidence" value="ECO:0007669"/>
    <property type="project" value="InterPro"/>
</dbReference>
<dbReference type="PROSITE" id="PS51066">
    <property type="entry name" value="ZF_FPG_2"/>
    <property type="match status" value="1"/>
</dbReference>
<dbReference type="PROSITE" id="PS01242">
    <property type="entry name" value="ZF_FPG_1"/>
    <property type="match status" value="1"/>
</dbReference>
<evidence type="ECO:0000256" key="3">
    <source>
        <dbReference type="ARBA" id="ARBA00011245"/>
    </source>
</evidence>
<feature type="domain" description="Formamidopyrimidine-DNA glycosylase catalytic" evidence="17">
    <location>
        <begin position="2"/>
        <end position="117"/>
    </location>
</feature>
<feature type="active site" description="Proton donor" evidence="15">
    <location>
        <position position="3"/>
    </location>
</feature>
<dbReference type="InterPro" id="IPR010663">
    <property type="entry name" value="Znf_FPG/IleRS"/>
</dbReference>
<reference evidence="19" key="1">
    <citation type="submission" date="2017-01" db="EMBL/GenBank/DDBJ databases">
        <authorList>
            <person name="Varghese N."/>
            <person name="Submissions S."/>
        </authorList>
    </citation>
    <scope>NUCLEOTIDE SEQUENCE [LARGE SCALE GENOMIC DNA]</scope>
    <source>
        <strain evidence="19">DSM 44531</strain>
    </source>
</reference>
<name>A0A1N7J1L1_9CORY</name>
<keyword evidence="12 15" id="KW-0511">Multifunctional enzyme</keyword>
<dbReference type="InterPro" id="IPR012319">
    <property type="entry name" value="FPG_cat"/>
</dbReference>
<evidence type="ECO:0000256" key="1">
    <source>
        <dbReference type="ARBA" id="ARBA00001668"/>
    </source>
</evidence>
<keyword evidence="8 15" id="KW-0862">Zinc</keyword>
<evidence type="ECO:0000259" key="17">
    <source>
        <dbReference type="PROSITE" id="PS51068"/>
    </source>
</evidence>
<sequence length="288" mass="30818">MPELPEVEVVRRGLDAHVVGSTFGVVEALHPRAVRGNDVDLAAVLPGLTITGTDRRGKFLWLTLSDGAALLVHLRMSGQMLVGAPGLVDSPHLRIRAELHGPAGIQELSFIDQRTFGSWQYVPLTGPDSEAAASGFRSVPATIPHIAPDPFEPEFDPVATARKIRTKKVAAKTVLLDQSVVSGIGSIYADEAMWAARVKPTRKGKALRQRDAVALLEESRAVMARALEAGGTSFDSLYVNVNGASGYFSRSLNAYGQAGKPCARCGSPIVRTVVNGRSSYYCPVCQTR</sequence>
<keyword evidence="6 15" id="KW-0863">Zinc-finger</keyword>
<keyword evidence="4 15" id="KW-0479">Metal-binding</keyword>
<dbReference type="InterPro" id="IPR000214">
    <property type="entry name" value="Znf_DNA_glyclase/AP_lyase"/>
</dbReference>
<dbReference type="RefSeq" id="WP_076598765.1">
    <property type="nucleotide sequence ID" value="NZ_CP046976.1"/>
</dbReference>
<evidence type="ECO:0000256" key="13">
    <source>
        <dbReference type="ARBA" id="ARBA00023295"/>
    </source>
</evidence>
<accession>A0A1N7J1L1</accession>
<organism evidence="18 19">
    <name type="scientific">Corynebacterium appendicis CIP 107643</name>
    <dbReference type="NCBI Taxonomy" id="1161099"/>
    <lineage>
        <taxon>Bacteria</taxon>
        <taxon>Bacillati</taxon>
        <taxon>Actinomycetota</taxon>
        <taxon>Actinomycetes</taxon>
        <taxon>Mycobacteriales</taxon>
        <taxon>Corynebacteriaceae</taxon>
        <taxon>Corynebacterium</taxon>
    </lineage>
</organism>
<dbReference type="InterPro" id="IPR035937">
    <property type="entry name" value="FPG_N"/>
</dbReference>
<proteinExistence type="inferred from homology"/>
<feature type="active site" description="Schiff-base intermediate with DNA" evidence="15">
    <location>
        <position position="2"/>
    </location>
</feature>
<dbReference type="GO" id="GO:0034039">
    <property type="term" value="F:8-oxo-7,8-dihydroguanine DNA N-glycosylase activity"/>
    <property type="evidence" value="ECO:0007669"/>
    <property type="project" value="TreeGrafter"/>
</dbReference>
<feature type="active site" description="Proton donor; for delta-elimination activity" evidence="15">
    <location>
        <position position="277"/>
    </location>
</feature>
<dbReference type="EMBL" id="FTOF01000003">
    <property type="protein sequence ID" value="SIS43255.1"/>
    <property type="molecule type" value="Genomic_DNA"/>
</dbReference>
<evidence type="ECO:0000256" key="5">
    <source>
        <dbReference type="ARBA" id="ARBA00022763"/>
    </source>
</evidence>
<dbReference type="NCBIfam" id="TIGR00577">
    <property type="entry name" value="fpg"/>
    <property type="match status" value="1"/>
</dbReference>
<comment type="catalytic activity">
    <reaction evidence="14 15">
        <text>2'-deoxyribonucleotide-(2'-deoxyribose 5'-phosphate)-2'-deoxyribonucleotide-DNA = a 3'-end 2'-deoxyribonucleotide-(2,3-dehydro-2,3-deoxyribose 5'-phosphate)-DNA + a 5'-end 5'-phospho-2'-deoxyribonucleoside-DNA + H(+)</text>
        <dbReference type="Rhea" id="RHEA:66592"/>
        <dbReference type="Rhea" id="RHEA-COMP:13180"/>
        <dbReference type="Rhea" id="RHEA-COMP:16897"/>
        <dbReference type="Rhea" id="RHEA-COMP:17067"/>
        <dbReference type="ChEBI" id="CHEBI:15378"/>
        <dbReference type="ChEBI" id="CHEBI:136412"/>
        <dbReference type="ChEBI" id="CHEBI:157695"/>
        <dbReference type="ChEBI" id="CHEBI:167181"/>
        <dbReference type="EC" id="4.2.99.18"/>
    </reaction>
</comment>
<evidence type="ECO:0000256" key="6">
    <source>
        <dbReference type="ARBA" id="ARBA00022771"/>
    </source>
</evidence>
<dbReference type="Proteomes" id="UP000186292">
    <property type="component" value="Unassembled WGS sequence"/>
</dbReference>
<feature type="active site" description="Proton donor; for beta-elimination activity" evidence="15">
    <location>
        <position position="58"/>
    </location>
</feature>
<feature type="binding site" evidence="15">
    <location>
        <position position="92"/>
    </location>
    <ligand>
        <name>DNA</name>
        <dbReference type="ChEBI" id="CHEBI:16991"/>
    </ligand>
</feature>
<evidence type="ECO:0000256" key="4">
    <source>
        <dbReference type="ARBA" id="ARBA00022723"/>
    </source>
</evidence>
<keyword evidence="11 15" id="KW-0456">Lyase</keyword>
<dbReference type="HAMAP" id="MF_00103">
    <property type="entry name" value="Fapy_DNA_glycosyl"/>
    <property type="match status" value="1"/>
</dbReference>
<evidence type="ECO:0000256" key="7">
    <source>
        <dbReference type="ARBA" id="ARBA00022801"/>
    </source>
</evidence>
<dbReference type="NCBIfam" id="NF002211">
    <property type="entry name" value="PRK01103.1"/>
    <property type="match status" value="1"/>
</dbReference>
<dbReference type="SUPFAM" id="SSF57716">
    <property type="entry name" value="Glucocorticoid receptor-like (DNA-binding domain)"/>
    <property type="match status" value="1"/>
</dbReference>
<keyword evidence="13 15" id="KW-0326">Glycosidase</keyword>
<keyword evidence="7 15" id="KW-0378">Hydrolase</keyword>
<keyword evidence="9 15" id="KW-0238">DNA-binding</keyword>
<dbReference type="InterPro" id="IPR020629">
    <property type="entry name" value="FPG_Glyclase"/>
</dbReference>
<gene>
    <name evidence="15" type="primary">mutM</name>
    <name evidence="15" type="synonym">fpg</name>
    <name evidence="18" type="ORF">SAMN05444817_103148</name>
</gene>
<comment type="subunit">
    <text evidence="3 15">Monomer.</text>
</comment>
<dbReference type="GO" id="GO:0140078">
    <property type="term" value="F:class I DNA-(apurinic or apyrimidinic site) endonuclease activity"/>
    <property type="evidence" value="ECO:0007669"/>
    <property type="project" value="UniProtKB-EC"/>
</dbReference>
<dbReference type="PANTHER" id="PTHR22993">
    <property type="entry name" value="FORMAMIDOPYRIMIDINE-DNA GLYCOSYLASE"/>
    <property type="match status" value="1"/>
</dbReference>
<evidence type="ECO:0000259" key="16">
    <source>
        <dbReference type="PROSITE" id="PS51066"/>
    </source>
</evidence>
<dbReference type="SMART" id="SM00898">
    <property type="entry name" value="Fapy_DNA_glyco"/>
    <property type="match status" value="1"/>
</dbReference>
<evidence type="ECO:0000313" key="18">
    <source>
        <dbReference type="EMBL" id="SIS43255.1"/>
    </source>
</evidence>
<comment type="similarity">
    <text evidence="2 15">Belongs to the FPG family.</text>
</comment>
<comment type="function">
    <text evidence="15">Involved in base excision repair of DNA damaged by oxidation or by mutagenic agents. Acts as DNA glycosylase that recognizes and removes damaged bases. Has a preference for oxidized purines, such as 7,8-dihydro-8-oxoguanine (8-oxoG). Has AP (apurinic/apyrimidinic) lyase activity and introduces nicks in the DNA strand. Cleaves the DNA backbone by beta-delta elimination to generate a single-strand break at the site of the removed base with both 3'- and 5'-phosphates.</text>
</comment>
<dbReference type="InterPro" id="IPR015886">
    <property type="entry name" value="H2TH_FPG"/>
</dbReference>
<dbReference type="GO" id="GO:0006979">
    <property type="term" value="P:response to oxidative stress"/>
    <property type="evidence" value="ECO:0007669"/>
    <property type="project" value="UniProtKB-ARBA"/>
</dbReference>
<feature type="binding site" evidence="15">
    <location>
        <position position="167"/>
    </location>
    <ligand>
        <name>DNA</name>
        <dbReference type="ChEBI" id="CHEBI:16991"/>
    </ligand>
</feature>
<dbReference type="Pfam" id="PF01149">
    <property type="entry name" value="Fapy_DNA_glyco"/>
    <property type="match status" value="1"/>
</dbReference>
<dbReference type="SUPFAM" id="SSF81624">
    <property type="entry name" value="N-terminal domain of MutM-like DNA repair proteins"/>
    <property type="match status" value="1"/>
</dbReference>
<dbReference type="PROSITE" id="PS51068">
    <property type="entry name" value="FPG_CAT"/>
    <property type="match status" value="1"/>
</dbReference>
<dbReference type="STRING" id="1161099.SAMN05444817_103148"/>
<evidence type="ECO:0000256" key="9">
    <source>
        <dbReference type="ARBA" id="ARBA00023125"/>
    </source>
</evidence>
<comment type="cofactor">
    <cofactor evidence="15">
        <name>Zn(2+)</name>
        <dbReference type="ChEBI" id="CHEBI:29105"/>
    </cofactor>
    <text evidence="15">Binds 1 zinc ion per subunit.</text>
</comment>
<evidence type="ECO:0000256" key="11">
    <source>
        <dbReference type="ARBA" id="ARBA00023239"/>
    </source>
</evidence>
<dbReference type="GO" id="GO:0003684">
    <property type="term" value="F:damaged DNA binding"/>
    <property type="evidence" value="ECO:0007669"/>
    <property type="project" value="InterPro"/>
</dbReference>
<dbReference type="OrthoDB" id="9800855at2"/>
<keyword evidence="5 15" id="KW-0227">DNA damage</keyword>
<evidence type="ECO:0000256" key="10">
    <source>
        <dbReference type="ARBA" id="ARBA00023204"/>
    </source>
</evidence>
<dbReference type="InterPro" id="IPR010979">
    <property type="entry name" value="Ribosomal_uS13-like_H2TH"/>
</dbReference>
<feature type="binding site" evidence="15">
    <location>
        <position position="114"/>
    </location>
    <ligand>
        <name>DNA</name>
        <dbReference type="ChEBI" id="CHEBI:16991"/>
    </ligand>
</feature>
<evidence type="ECO:0000313" key="19">
    <source>
        <dbReference type="Proteomes" id="UP000186292"/>
    </source>
</evidence>
<dbReference type="Pfam" id="PF06827">
    <property type="entry name" value="zf-FPG_IleRS"/>
    <property type="match status" value="1"/>
</dbReference>
<keyword evidence="10 15" id="KW-0234">DNA repair</keyword>
<dbReference type="FunFam" id="1.10.8.50:FF:000003">
    <property type="entry name" value="Formamidopyrimidine-DNA glycosylase"/>
    <property type="match status" value="1"/>
</dbReference>
<dbReference type="SUPFAM" id="SSF46946">
    <property type="entry name" value="S13-like H2TH domain"/>
    <property type="match status" value="1"/>
</dbReference>
<dbReference type="Pfam" id="PF06831">
    <property type="entry name" value="H2TH"/>
    <property type="match status" value="1"/>
</dbReference>
<dbReference type="Gene3D" id="3.20.190.10">
    <property type="entry name" value="MutM-like, N-terminal"/>
    <property type="match status" value="1"/>
</dbReference>
<evidence type="ECO:0000256" key="12">
    <source>
        <dbReference type="ARBA" id="ARBA00023268"/>
    </source>
</evidence>
<dbReference type="SMART" id="SM01232">
    <property type="entry name" value="H2TH"/>
    <property type="match status" value="1"/>
</dbReference>
<evidence type="ECO:0000256" key="8">
    <source>
        <dbReference type="ARBA" id="ARBA00022833"/>
    </source>
</evidence>
<keyword evidence="19" id="KW-1185">Reference proteome</keyword>